<dbReference type="SUPFAM" id="SSF53474">
    <property type="entry name" value="alpha/beta-Hydrolases"/>
    <property type="match status" value="1"/>
</dbReference>
<dbReference type="Pfam" id="PF10503">
    <property type="entry name" value="Esterase_PHB"/>
    <property type="match status" value="1"/>
</dbReference>
<dbReference type="PANTHER" id="PTHR43037:SF1">
    <property type="entry name" value="BLL1128 PROTEIN"/>
    <property type="match status" value="1"/>
</dbReference>
<dbReference type="EMBL" id="JAVDSJ010000002">
    <property type="protein sequence ID" value="MDR6583439.1"/>
    <property type="molecule type" value="Genomic_DNA"/>
</dbReference>
<dbReference type="Gene3D" id="3.40.50.1820">
    <property type="entry name" value="alpha/beta hydrolase"/>
    <property type="match status" value="1"/>
</dbReference>
<accession>A0ABU1PCE1</accession>
<organism evidence="4 5">
    <name type="scientific">Herbaspirillum frisingense</name>
    <dbReference type="NCBI Taxonomy" id="92645"/>
    <lineage>
        <taxon>Bacteria</taxon>
        <taxon>Pseudomonadati</taxon>
        <taxon>Pseudomonadota</taxon>
        <taxon>Betaproteobacteria</taxon>
        <taxon>Burkholderiales</taxon>
        <taxon>Oxalobacteraceae</taxon>
        <taxon>Herbaspirillum</taxon>
    </lineage>
</organism>
<evidence type="ECO:0000256" key="1">
    <source>
        <dbReference type="ARBA" id="ARBA00022729"/>
    </source>
</evidence>
<dbReference type="InterPro" id="IPR050955">
    <property type="entry name" value="Plant_Biomass_Hydrol_Est"/>
</dbReference>
<comment type="caution">
    <text evidence="4">The sequence shown here is derived from an EMBL/GenBank/DDBJ whole genome shotgun (WGS) entry which is preliminary data.</text>
</comment>
<feature type="region of interest" description="Disordered" evidence="3">
    <location>
        <begin position="36"/>
        <end position="65"/>
    </location>
</feature>
<protein>
    <submittedName>
        <fullName evidence="4">Poly(Hydroxyalkanoate) depolymerase family esterase</fullName>
    </submittedName>
</protein>
<reference evidence="4 5" key="1">
    <citation type="submission" date="2023-07" db="EMBL/GenBank/DDBJ databases">
        <title>Sorghum-associated microbial communities from plants grown in Nebraska, USA.</title>
        <authorList>
            <person name="Schachtman D."/>
        </authorList>
    </citation>
    <scope>NUCLEOTIDE SEQUENCE [LARGE SCALE GENOMIC DNA]</scope>
    <source>
        <strain evidence="4 5">596</strain>
    </source>
</reference>
<dbReference type="InterPro" id="IPR029058">
    <property type="entry name" value="AB_hydrolase_fold"/>
</dbReference>
<gene>
    <name evidence="4" type="ORF">J2W50_001637</name>
</gene>
<dbReference type="NCBIfam" id="TIGR01840">
    <property type="entry name" value="esterase_phb"/>
    <property type="match status" value="1"/>
</dbReference>
<proteinExistence type="predicted"/>
<keyword evidence="2" id="KW-0378">Hydrolase</keyword>
<dbReference type="InterPro" id="IPR010126">
    <property type="entry name" value="Esterase_phb"/>
</dbReference>
<keyword evidence="1" id="KW-0732">Signal</keyword>
<dbReference type="PANTHER" id="PTHR43037">
    <property type="entry name" value="UNNAMED PRODUCT-RELATED"/>
    <property type="match status" value="1"/>
</dbReference>
<dbReference type="Proteomes" id="UP001260715">
    <property type="component" value="Unassembled WGS sequence"/>
</dbReference>
<evidence type="ECO:0000256" key="3">
    <source>
        <dbReference type="SAM" id="MobiDB-lite"/>
    </source>
</evidence>
<dbReference type="RefSeq" id="WP_310010104.1">
    <property type="nucleotide sequence ID" value="NZ_JAVDSJ010000002.1"/>
</dbReference>
<evidence type="ECO:0000313" key="4">
    <source>
        <dbReference type="EMBL" id="MDR6583439.1"/>
    </source>
</evidence>
<keyword evidence="5" id="KW-1185">Reference proteome</keyword>
<name>A0ABU1PCE1_9BURK</name>
<sequence length="355" mass="39361">MLKKLKRLWFSEMKKAASAQRKRIDTILKVFRTNPSATTKAERRSATTTSSDASKPIGEWVSGHSRHGSRLTQRIHYRLFLPCRPEAAMPLVVMLHGCQQNAAEFAQGTDMNVHAAKRGGAVLYPEQPLRAHPQRCWKWYDKTTQKGGGDVATLAALIEDVVSSHAIDRQRIYVCGISAGAAMAHILALTHPSLVAAVGLHSSPVFGACNSAAGAYRVMQHGSRHPGGAMDELLVRLPRMQTMPAILIGGDIDKTVRPVNQRQLVEQFVSLNRTLALTAMPTKERRFGRASRNAPMQRRFTINDHTIGRKVMIRSVMIEGLGHAWSGGDDAMSFNARGPDASRLMLNFLERHRRY</sequence>
<evidence type="ECO:0000256" key="2">
    <source>
        <dbReference type="ARBA" id="ARBA00022801"/>
    </source>
</evidence>
<evidence type="ECO:0000313" key="5">
    <source>
        <dbReference type="Proteomes" id="UP001260715"/>
    </source>
</evidence>
<feature type="compositionally biased region" description="Low complexity" evidence="3">
    <location>
        <begin position="46"/>
        <end position="55"/>
    </location>
</feature>